<accession>A0A9X1VK13</accession>
<feature type="domain" description="PKD" evidence="2">
    <location>
        <begin position="66"/>
        <end position="112"/>
    </location>
</feature>
<feature type="signal peptide" evidence="1">
    <location>
        <begin position="1"/>
        <end position="20"/>
    </location>
</feature>
<dbReference type="SUPFAM" id="SSF49299">
    <property type="entry name" value="PKD domain"/>
    <property type="match status" value="1"/>
</dbReference>
<dbReference type="Gene3D" id="2.60.40.10">
    <property type="entry name" value="Immunoglobulins"/>
    <property type="match status" value="1"/>
</dbReference>
<dbReference type="InterPro" id="IPR035986">
    <property type="entry name" value="PKD_dom_sf"/>
</dbReference>
<dbReference type="Proteomes" id="UP001139193">
    <property type="component" value="Unassembled WGS sequence"/>
</dbReference>
<protein>
    <submittedName>
        <fullName evidence="3">PKD domain-containing protein</fullName>
    </submittedName>
</protein>
<comment type="caution">
    <text evidence="3">The sequence shown here is derived from an EMBL/GenBank/DDBJ whole genome shotgun (WGS) entry which is preliminary data.</text>
</comment>
<keyword evidence="1" id="KW-0732">Signal</keyword>
<dbReference type="InterPro" id="IPR000601">
    <property type="entry name" value="PKD_dom"/>
</dbReference>
<keyword evidence="4" id="KW-1185">Reference proteome</keyword>
<evidence type="ECO:0000313" key="3">
    <source>
        <dbReference type="EMBL" id="MCI1190095.1"/>
    </source>
</evidence>
<dbReference type="PROSITE" id="PS51257">
    <property type="entry name" value="PROKAR_LIPOPROTEIN"/>
    <property type="match status" value="1"/>
</dbReference>
<gene>
    <name evidence="3" type="ORF">MON38_21940</name>
</gene>
<dbReference type="InterPro" id="IPR022409">
    <property type="entry name" value="PKD/Chitinase_dom"/>
</dbReference>
<dbReference type="PROSITE" id="PS50093">
    <property type="entry name" value="PKD"/>
    <property type="match status" value="1"/>
</dbReference>
<dbReference type="AlphaFoldDB" id="A0A9X1VK13"/>
<evidence type="ECO:0000259" key="2">
    <source>
        <dbReference type="PROSITE" id="PS50093"/>
    </source>
</evidence>
<reference evidence="3" key="1">
    <citation type="submission" date="2022-03" db="EMBL/GenBank/DDBJ databases">
        <title>Bacterial whole genome sequence for Hymenobacter sp. DH14.</title>
        <authorList>
            <person name="Le V."/>
        </authorList>
    </citation>
    <scope>NUCLEOTIDE SEQUENCE</scope>
    <source>
        <strain evidence="3">DH14</strain>
    </source>
</reference>
<sequence length="424" mass="43997">MKNIIRAAAFALLSAPLLLASCKKAGEDAKLEGPIPTVGFTYTINTSQYPVVVTFKNTTQNGFLAQWDFGDGSTTSGTGDVTHTYQRGGTYKVQLTAAGAGGSAVSTQNVAVPSPCTNAGFSALTACSGSGATSWTISNQPDAIVRLAANGTTVLSSTNGSTLNACQLDDEFSFASNYVYSYDAGGANGQTYSNGTCGTARTPNSSFIYKPNAGLGQIVLLTNKSFIGVTDSVVNKTYDIVEASTAKLRLRGTNPDGTFTVITYMPQLSAVDKVKQLLTGGSSRTWKLDNSVAATIVVGPSDADPTGYYAGGAAGSLPACQADDEFTFTSGNVFQYNAMAETFVAGGGGCQAPRTNNTNFTFSAATGAGKAQFELAPATPMPVIGVTDAPDRTYRILEIDNQHMLLRAGSSTASLVFTMKFVVK</sequence>
<name>A0A9X1VK13_9BACT</name>
<feature type="chain" id="PRO_5040983944" evidence="1">
    <location>
        <begin position="21"/>
        <end position="424"/>
    </location>
</feature>
<dbReference type="Pfam" id="PF18911">
    <property type="entry name" value="PKD_4"/>
    <property type="match status" value="1"/>
</dbReference>
<organism evidence="3 4">
    <name type="scientific">Hymenobacter cyanobacteriorum</name>
    <dbReference type="NCBI Taxonomy" id="2926463"/>
    <lineage>
        <taxon>Bacteria</taxon>
        <taxon>Pseudomonadati</taxon>
        <taxon>Bacteroidota</taxon>
        <taxon>Cytophagia</taxon>
        <taxon>Cytophagales</taxon>
        <taxon>Hymenobacteraceae</taxon>
        <taxon>Hymenobacter</taxon>
    </lineage>
</organism>
<evidence type="ECO:0000256" key="1">
    <source>
        <dbReference type="SAM" id="SignalP"/>
    </source>
</evidence>
<evidence type="ECO:0000313" key="4">
    <source>
        <dbReference type="Proteomes" id="UP001139193"/>
    </source>
</evidence>
<dbReference type="SMART" id="SM00089">
    <property type="entry name" value="PKD"/>
    <property type="match status" value="1"/>
</dbReference>
<dbReference type="RefSeq" id="WP_241938301.1">
    <property type="nucleotide sequence ID" value="NZ_JALBGC010000007.1"/>
</dbReference>
<dbReference type="EMBL" id="JALBGC010000007">
    <property type="protein sequence ID" value="MCI1190095.1"/>
    <property type="molecule type" value="Genomic_DNA"/>
</dbReference>
<proteinExistence type="predicted"/>
<dbReference type="CDD" id="cd00146">
    <property type="entry name" value="PKD"/>
    <property type="match status" value="1"/>
</dbReference>
<dbReference type="InterPro" id="IPR013783">
    <property type="entry name" value="Ig-like_fold"/>
</dbReference>